<protein>
    <submittedName>
        <fullName evidence="1">Uncharacterized protein</fullName>
    </submittedName>
</protein>
<organism evidence="1 2">
    <name type="scientific">Catharanthus roseus</name>
    <name type="common">Madagascar periwinkle</name>
    <name type="synonym">Vinca rosea</name>
    <dbReference type="NCBI Taxonomy" id="4058"/>
    <lineage>
        <taxon>Eukaryota</taxon>
        <taxon>Viridiplantae</taxon>
        <taxon>Streptophyta</taxon>
        <taxon>Embryophyta</taxon>
        <taxon>Tracheophyta</taxon>
        <taxon>Spermatophyta</taxon>
        <taxon>Magnoliopsida</taxon>
        <taxon>eudicotyledons</taxon>
        <taxon>Gunneridae</taxon>
        <taxon>Pentapetalae</taxon>
        <taxon>asterids</taxon>
        <taxon>lamiids</taxon>
        <taxon>Gentianales</taxon>
        <taxon>Apocynaceae</taxon>
        <taxon>Rauvolfioideae</taxon>
        <taxon>Vinceae</taxon>
        <taxon>Catharanthinae</taxon>
        <taxon>Catharanthus</taxon>
    </lineage>
</organism>
<evidence type="ECO:0000313" key="2">
    <source>
        <dbReference type="Proteomes" id="UP001060085"/>
    </source>
</evidence>
<proteinExistence type="predicted"/>
<gene>
    <name evidence="1" type="ORF">M9H77_11398</name>
</gene>
<dbReference type="EMBL" id="CM044703">
    <property type="protein sequence ID" value="KAI5671034.1"/>
    <property type="molecule type" value="Genomic_DNA"/>
</dbReference>
<evidence type="ECO:0000313" key="1">
    <source>
        <dbReference type="EMBL" id="KAI5671034.1"/>
    </source>
</evidence>
<comment type="caution">
    <text evidence="1">The sequence shown here is derived from an EMBL/GenBank/DDBJ whole genome shotgun (WGS) entry which is preliminary data.</text>
</comment>
<keyword evidence="2" id="KW-1185">Reference proteome</keyword>
<reference evidence="2" key="1">
    <citation type="journal article" date="2023" name="Nat. Plants">
        <title>Single-cell RNA sequencing provides a high-resolution roadmap for understanding the multicellular compartmentation of specialized metabolism.</title>
        <authorList>
            <person name="Sun S."/>
            <person name="Shen X."/>
            <person name="Li Y."/>
            <person name="Li Y."/>
            <person name="Wang S."/>
            <person name="Li R."/>
            <person name="Zhang H."/>
            <person name="Shen G."/>
            <person name="Guo B."/>
            <person name="Wei J."/>
            <person name="Xu J."/>
            <person name="St-Pierre B."/>
            <person name="Chen S."/>
            <person name="Sun C."/>
        </authorList>
    </citation>
    <scope>NUCLEOTIDE SEQUENCE [LARGE SCALE GENOMIC DNA]</scope>
</reference>
<name>A0ACC0BEI4_CATRO</name>
<sequence>MNNPSKKISVLVVDDDPMVRRINNAFLNKYKLETQVAKNGKEAVEFCISGNCFDLILMDMEMPIMDGPQATKELRAMGVNSRIVGLTSRNLESEKKAFIEAGLDDCLEKPLNNRIIEYLLQSLQMAEKP</sequence>
<accession>A0ACC0BEI4</accession>
<dbReference type="Proteomes" id="UP001060085">
    <property type="component" value="Linkage Group LG03"/>
</dbReference>